<dbReference type="RefSeq" id="WP_204906824.1">
    <property type="nucleotide sequence ID" value="NZ_JACJKS010000012.1"/>
</dbReference>
<accession>A0A939BH65</accession>
<protein>
    <submittedName>
        <fullName evidence="4">Glycosyltransferase family 2 protein</fullName>
    </submittedName>
</protein>
<evidence type="ECO:0000256" key="2">
    <source>
        <dbReference type="ARBA" id="ARBA00022679"/>
    </source>
</evidence>
<dbReference type="PANTHER" id="PTHR22916:SF51">
    <property type="entry name" value="GLYCOSYLTRANSFERASE EPSH-RELATED"/>
    <property type="match status" value="1"/>
</dbReference>
<dbReference type="Gene3D" id="3.90.550.10">
    <property type="entry name" value="Spore Coat Polysaccharide Biosynthesis Protein SpsA, Chain A"/>
    <property type="match status" value="1"/>
</dbReference>
<name>A0A939BH65_9CLOT</name>
<evidence type="ECO:0000256" key="1">
    <source>
        <dbReference type="ARBA" id="ARBA00022676"/>
    </source>
</evidence>
<dbReference type="CDD" id="cd00761">
    <property type="entry name" value="Glyco_tranf_GTA_type"/>
    <property type="match status" value="1"/>
</dbReference>
<dbReference type="AlphaFoldDB" id="A0A939BH65"/>
<dbReference type="GO" id="GO:0016757">
    <property type="term" value="F:glycosyltransferase activity"/>
    <property type="evidence" value="ECO:0007669"/>
    <property type="project" value="UniProtKB-KW"/>
</dbReference>
<keyword evidence="2" id="KW-0808">Transferase</keyword>
<dbReference type="SUPFAM" id="SSF53448">
    <property type="entry name" value="Nucleotide-diphospho-sugar transferases"/>
    <property type="match status" value="1"/>
</dbReference>
<comment type="caution">
    <text evidence="4">The sequence shown here is derived from an EMBL/GenBank/DDBJ whole genome shotgun (WGS) entry which is preliminary data.</text>
</comment>
<dbReference type="PANTHER" id="PTHR22916">
    <property type="entry name" value="GLYCOSYLTRANSFERASE"/>
    <property type="match status" value="1"/>
</dbReference>
<dbReference type="Proteomes" id="UP000705508">
    <property type="component" value="Unassembled WGS sequence"/>
</dbReference>
<dbReference type="InterPro" id="IPR029044">
    <property type="entry name" value="Nucleotide-diphossugar_trans"/>
</dbReference>
<dbReference type="EMBL" id="JACJKS010000012">
    <property type="protein sequence ID" value="MBM6948820.1"/>
    <property type="molecule type" value="Genomic_DNA"/>
</dbReference>
<gene>
    <name evidence="4" type="ORF">H6A20_09175</name>
</gene>
<feature type="domain" description="Glycosyltransferase 2-like" evidence="3">
    <location>
        <begin position="5"/>
        <end position="138"/>
    </location>
</feature>
<organism evidence="4 5">
    <name type="scientific">Mordavella massiliensis</name>
    <dbReference type="NCBI Taxonomy" id="1871024"/>
    <lineage>
        <taxon>Bacteria</taxon>
        <taxon>Bacillati</taxon>
        <taxon>Bacillota</taxon>
        <taxon>Clostridia</taxon>
        <taxon>Eubacteriales</taxon>
        <taxon>Clostridiaceae</taxon>
        <taxon>Mordavella</taxon>
    </lineage>
</organism>
<dbReference type="InterPro" id="IPR001173">
    <property type="entry name" value="Glyco_trans_2-like"/>
</dbReference>
<keyword evidence="1" id="KW-0328">Glycosyltransferase</keyword>
<evidence type="ECO:0000259" key="3">
    <source>
        <dbReference type="Pfam" id="PF00535"/>
    </source>
</evidence>
<proteinExistence type="predicted"/>
<reference evidence="4" key="1">
    <citation type="submission" date="2020-08" db="EMBL/GenBank/DDBJ databases">
        <authorList>
            <person name="Cejkova D."/>
            <person name="Kubasova T."/>
            <person name="Jahodarova E."/>
            <person name="Rychlik I."/>
        </authorList>
    </citation>
    <scope>NUCLEOTIDE SEQUENCE</scope>
    <source>
        <strain evidence="4">An582</strain>
    </source>
</reference>
<evidence type="ECO:0000313" key="5">
    <source>
        <dbReference type="Proteomes" id="UP000705508"/>
    </source>
</evidence>
<evidence type="ECO:0000313" key="4">
    <source>
        <dbReference type="EMBL" id="MBM6948820.1"/>
    </source>
</evidence>
<sequence length="341" mass="40049">MAVVSVIMPVYNSENYVEDAVNSILRQSEKNIQVILVDDGSQDRSGIICDKIAERDERVVVIHQKNQGICAARNSALKVANGDYITFCDNDDEFLPNLIADNYKIAKEYNADIVRFCRRRIVSVDGKVIRDSVMNNFPFLVIKNTDYAKYDHEISSTGNGVWTGLYKTSFIKENRLHFDESMRYGHEDNMFNLQAYQVFKVMVLNPKVYYIWKNRMEHSTTGKFNLNYIESLKKCLEEDVKLAKQYATFENNMGSYQSKLARAYVYPLYDYLNLAKKRIRLSEKRNIVKEFRNHIGFQVPNNCRMIKRDGILIWGMWNFFYHRLYMVPYVALHIKQKIFNS</sequence>
<dbReference type="Pfam" id="PF00535">
    <property type="entry name" value="Glycos_transf_2"/>
    <property type="match status" value="1"/>
</dbReference>
<reference evidence="4" key="2">
    <citation type="journal article" date="2021" name="Sci. Rep.">
        <title>The distribution of antibiotic resistance genes in chicken gut microbiota commensals.</title>
        <authorList>
            <person name="Juricova H."/>
            <person name="Matiasovicova J."/>
            <person name="Kubasova T."/>
            <person name="Cejkova D."/>
            <person name="Rychlik I."/>
        </authorList>
    </citation>
    <scope>NUCLEOTIDE SEQUENCE</scope>
    <source>
        <strain evidence="4">An582</strain>
    </source>
</reference>